<keyword evidence="6 11" id="KW-0812">Transmembrane</keyword>
<keyword evidence="10" id="KW-0325">Glycoprotein</keyword>
<feature type="transmembrane region" description="Helical" evidence="11">
    <location>
        <begin position="12"/>
        <end position="31"/>
    </location>
</feature>
<evidence type="ECO:0000256" key="1">
    <source>
        <dbReference type="ARBA" id="ARBA00004167"/>
    </source>
</evidence>
<dbReference type="PANTHER" id="PTHR11929">
    <property type="entry name" value="ALPHA- 1,3 -FUCOSYLTRANSFERASE"/>
    <property type="match status" value="1"/>
</dbReference>
<evidence type="ECO:0000256" key="10">
    <source>
        <dbReference type="ARBA" id="ARBA00023180"/>
    </source>
</evidence>
<evidence type="ECO:0000259" key="12">
    <source>
        <dbReference type="Pfam" id="PF00852"/>
    </source>
</evidence>
<evidence type="ECO:0000256" key="4">
    <source>
        <dbReference type="ARBA" id="ARBA00022676"/>
    </source>
</evidence>
<feature type="domain" description="Fucosyltransferase C-terminal" evidence="12">
    <location>
        <begin position="167"/>
        <end position="285"/>
    </location>
</feature>
<evidence type="ECO:0000256" key="7">
    <source>
        <dbReference type="ARBA" id="ARBA00022968"/>
    </source>
</evidence>
<dbReference type="InterPro" id="IPR031481">
    <property type="entry name" value="Glyco_tran_10_N"/>
</dbReference>
<dbReference type="Pfam" id="PF00852">
    <property type="entry name" value="Glyco_transf_10"/>
    <property type="match status" value="1"/>
</dbReference>
<evidence type="ECO:0000256" key="2">
    <source>
        <dbReference type="ARBA" id="ARBA00004922"/>
    </source>
</evidence>
<evidence type="ECO:0000313" key="14">
    <source>
        <dbReference type="Ensembl" id="ENSMALP00000006464.1"/>
    </source>
</evidence>
<evidence type="ECO:0000256" key="5">
    <source>
        <dbReference type="ARBA" id="ARBA00022679"/>
    </source>
</evidence>
<evidence type="ECO:0000256" key="3">
    <source>
        <dbReference type="ARBA" id="ARBA00008919"/>
    </source>
</evidence>
<keyword evidence="15" id="KW-1185">Reference proteome</keyword>
<name>A0A3Q3IRD3_MONAL</name>
<evidence type="ECO:0000256" key="6">
    <source>
        <dbReference type="ARBA" id="ARBA00022692"/>
    </source>
</evidence>
<keyword evidence="11" id="KW-0333">Golgi apparatus</keyword>
<dbReference type="UniPathway" id="UPA00378"/>
<sequence length="323" mass="37045">MIRTLSIKNQGTYLLLSFLCILLLCLFSIWLRGFQALTTINPFATSDSRSNRNLTILLWYWPFNMPVSLESDVCWDLYRIPRCKLVDQHFLFPSADVVQKLPLNLPRPQGQRWAWLSLESPAHNGNLQHNIFNITIGYRRDVDITVPYGELLPKEAGGHLEEDVPLNKSTLVCWVVSNFQNYQKRAAVYKELRDIVPVKVYGRWSGSALSNEALLPAISQCYFYLAFENSVAKDYITEKLWWNSYKGGAVPVVLGPPISDYKDVAPPNSFIHVDEFASVVRTRSHTETKQQVILYNSLHQHKVYSDLEAWDKANTYKASIGKL</sequence>
<keyword evidence="8 11" id="KW-1133">Transmembrane helix</keyword>
<dbReference type="SUPFAM" id="SSF53756">
    <property type="entry name" value="UDP-Glycosyltransferase/glycogen phosphorylase"/>
    <property type="match status" value="1"/>
</dbReference>
<evidence type="ECO:0000256" key="8">
    <source>
        <dbReference type="ARBA" id="ARBA00022989"/>
    </source>
</evidence>
<dbReference type="Pfam" id="PF17039">
    <property type="entry name" value="Glyco_tran_10_N"/>
    <property type="match status" value="1"/>
</dbReference>
<dbReference type="Gene3D" id="3.40.50.11660">
    <property type="entry name" value="Glycosyl transferase family 10, C-terminal domain"/>
    <property type="match status" value="1"/>
</dbReference>
<keyword evidence="7" id="KW-0735">Signal-anchor</keyword>
<dbReference type="GO" id="GO:0046920">
    <property type="term" value="F:alpha-(1-&gt;3)-fucosyltransferase activity"/>
    <property type="evidence" value="ECO:0007669"/>
    <property type="project" value="TreeGrafter"/>
</dbReference>
<dbReference type="InterPro" id="IPR038577">
    <property type="entry name" value="GT10-like_C_sf"/>
</dbReference>
<comment type="pathway">
    <text evidence="2">Protein modification; protein glycosylation.</text>
</comment>
<dbReference type="Proteomes" id="UP000261600">
    <property type="component" value="Unplaced"/>
</dbReference>
<evidence type="ECO:0000313" key="15">
    <source>
        <dbReference type="Proteomes" id="UP000261600"/>
    </source>
</evidence>
<feature type="domain" description="Fucosyltransferase N-terminal" evidence="13">
    <location>
        <begin position="52"/>
        <end position="149"/>
    </location>
</feature>
<evidence type="ECO:0000256" key="9">
    <source>
        <dbReference type="ARBA" id="ARBA00023136"/>
    </source>
</evidence>
<evidence type="ECO:0000259" key="13">
    <source>
        <dbReference type="Pfam" id="PF17039"/>
    </source>
</evidence>
<protein>
    <recommendedName>
        <fullName evidence="11">Fucosyltransferase</fullName>
        <ecNumber evidence="11">2.4.1.-</ecNumber>
    </recommendedName>
</protein>
<comment type="subcellular location">
    <subcellularLocation>
        <location evidence="11">Golgi apparatus</location>
        <location evidence="11">Golgi stack membrane</location>
        <topology evidence="11">Single-pass type II membrane protein</topology>
    </subcellularLocation>
    <subcellularLocation>
        <location evidence="1">Membrane</location>
        <topology evidence="1">Single-pass membrane protein</topology>
    </subcellularLocation>
</comment>
<dbReference type="GO" id="GO:0032580">
    <property type="term" value="C:Golgi cisterna membrane"/>
    <property type="evidence" value="ECO:0007669"/>
    <property type="project" value="UniProtKB-SubCell"/>
</dbReference>
<organism evidence="14 15">
    <name type="scientific">Monopterus albus</name>
    <name type="common">Swamp eel</name>
    <dbReference type="NCBI Taxonomy" id="43700"/>
    <lineage>
        <taxon>Eukaryota</taxon>
        <taxon>Metazoa</taxon>
        <taxon>Chordata</taxon>
        <taxon>Craniata</taxon>
        <taxon>Vertebrata</taxon>
        <taxon>Euteleostomi</taxon>
        <taxon>Actinopterygii</taxon>
        <taxon>Neopterygii</taxon>
        <taxon>Teleostei</taxon>
        <taxon>Neoteleostei</taxon>
        <taxon>Acanthomorphata</taxon>
        <taxon>Anabantaria</taxon>
        <taxon>Synbranchiformes</taxon>
        <taxon>Synbranchidae</taxon>
        <taxon>Monopterus</taxon>
    </lineage>
</organism>
<comment type="similarity">
    <text evidence="3 11">Belongs to the glycosyltransferase 10 family.</text>
</comment>
<dbReference type="InterPro" id="IPR055270">
    <property type="entry name" value="Glyco_tran_10_C"/>
</dbReference>
<reference evidence="14" key="1">
    <citation type="submission" date="2025-08" db="UniProtKB">
        <authorList>
            <consortium name="Ensembl"/>
        </authorList>
    </citation>
    <scope>IDENTIFICATION</scope>
</reference>
<reference evidence="14" key="2">
    <citation type="submission" date="2025-09" db="UniProtKB">
        <authorList>
            <consortium name="Ensembl"/>
        </authorList>
    </citation>
    <scope>IDENTIFICATION</scope>
</reference>
<dbReference type="EC" id="2.4.1.-" evidence="11"/>
<dbReference type="Ensembl" id="ENSMALT00000006600.1">
    <property type="protein sequence ID" value="ENSMALP00000006464.1"/>
    <property type="gene ID" value="ENSMALG00000004603.1"/>
</dbReference>
<dbReference type="PANTHER" id="PTHR11929:SF245">
    <property type="entry name" value="FUCOSYLTRANSFERASE"/>
    <property type="match status" value="1"/>
</dbReference>
<evidence type="ECO:0000256" key="11">
    <source>
        <dbReference type="RuleBase" id="RU003832"/>
    </source>
</evidence>
<accession>A0A3Q3IRD3</accession>
<dbReference type="AlphaFoldDB" id="A0A3Q3IRD3"/>
<keyword evidence="9 11" id="KW-0472">Membrane</keyword>
<dbReference type="InterPro" id="IPR001503">
    <property type="entry name" value="Glyco_trans_10"/>
</dbReference>
<keyword evidence="4 11" id="KW-0328">Glycosyltransferase</keyword>
<keyword evidence="5 11" id="KW-0808">Transferase</keyword>
<proteinExistence type="inferred from homology"/>